<evidence type="ECO:0000313" key="2">
    <source>
        <dbReference type="EMBL" id="OJJ52522.1"/>
    </source>
</evidence>
<evidence type="ECO:0000256" key="1">
    <source>
        <dbReference type="SAM" id="Phobius"/>
    </source>
</evidence>
<dbReference type="VEuPathDB" id="FungiDB:ASPSYDRAFT_73761"/>
<accession>A0A1L9SZ72</accession>
<protein>
    <submittedName>
        <fullName evidence="2">Uncharacterized protein</fullName>
    </submittedName>
</protein>
<dbReference type="OrthoDB" id="5428890at2759"/>
<gene>
    <name evidence="2" type="ORF">ASPSYDRAFT_73761</name>
</gene>
<feature type="transmembrane region" description="Helical" evidence="1">
    <location>
        <begin position="406"/>
        <end position="434"/>
    </location>
</feature>
<dbReference type="AlphaFoldDB" id="A0A1L9SZ72"/>
<dbReference type="GeneID" id="63766800"/>
<evidence type="ECO:0000313" key="3">
    <source>
        <dbReference type="Proteomes" id="UP000184356"/>
    </source>
</evidence>
<dbReference type="RefSeq" id="XP_040696328.1">
    <property type="nucleotide sequence ID" value="XM_040850727.1"/>
</dbReference>
<organism evidence="2 3">
    <name type="scientific">Aspergillus sydowii CBS 593.65</name>
    <dbReference type="NCBI Taxonomy" id="1036612"/>
    <lineage>
        <taxon>Eukaryota</taxon>
        <taxon>Fungi</taxon>
        <taxon>Dikarya</taxon>
        <taxon>Ascomycota</taxon>
        <taxon>Pezizomycotina</taxon>
        <taxon>Eurotiomycetes</taxon>
        <taxon>Eurotiomycetidae</taxon>
        <taxon>Eurotiales</taxon>
        <taxon>Aspergillaceae</taxon>
        <taxon>Aspergillus</taxon>
        <taxon>Aspergillus subgen. Nidulantes</taxon>
    </lineage>
</organism>
<keyword evidence="1" id="KW-0472">Membrane</keyword>
<dbReference type="EMBL" id="KV878601">
    <property type="protein sequence ID" value="OJJ52522.1"/>
    <property type="molecule type" value="Genomic_DNA"/>
</dbReference>
<dbReference type="Proteomes" id="UP000184356">
    <property type="component" value="Unassembled WGS sequence"/>
</dbReference>
<name>A0A1L9SZ72_9EURO</name>
<keyword evidence="3" id="KW-1185">Reference proteome</keyword>
<sequence length="444" mass="49029">MRSISIPLVTPKRGLRWLEAHWHEQRSRLGSADGQHPRSPQELQELLEAILGVHILPECMPAASIQVSWLASCFGQLPNAISAALPAASDNGLHAVLFDAMKAISHNIQSGKNTTFMDLVKSLVTDGLIVPSLGNTGDDAADGEERVTDASLSLVSSLLGCMTMLYPVPLSEMPLMEAERPIADFLRRLDALMPSLPSDSSRLVELQVSNLNAQTLIDIGDITLGWTTQISDHLKFDHSTQVLSVFCLPSFCQLHMSAQPVSEGATLMDRVLDGYYWNGPYSAASPAFNMASFSRQLCMTYRLLFANSKRARAIYEKSERQRAREALFPSSLALSDSGPDPVSDAHLDNLCRSPSPLDALYPARQTYDAFHDMPYFADRLQDLQQYILCQNPSRAKMLWKDRRDALRWYTFWAVIAIGGVTIVLGVVQTILAGFQVGYARNSPS</sequence>
<keyword evidence="1" id="KW-0812">Transmembrane</keyword>
<reference evidence="3" key="1">
    <citation type="journal article" date="2017" name="Genome Biol.">
        <title>Comparative genomics reveals high biological diversity and specific adaptations in the industrially and medically important fungal genus Aspergillus.</title>
        <authorList>
            <person name="de Vries R.P."/>
            <person name="Riley R."/>
            <person name="Wiebenga A."/>
            <person name="Aguilar-Osorio G."/>
            <person name="Amillis S."/>
            <person name="Uchima C.A."/>
            <person name="Anderluh G."/>
            <person name="Asadollahi M."/>
            <person name="Askin M."/>
            <person name="Barry K."/>
            <person name="Battaglia E."/>
            <person name="Bayram O."/>
            <person name="Benocci T."/>
            <person name="Braus-Stromeyer S.A."/>
            <person name="Caldana C."/>
            <person name="Canovas D."/>
            <person name="Cerqueira G.C."/>
            <person name="Chen F."/>
            <person name="Chen W."/>
            <person name="Choi C."/>
            <person name="Clum A."/>
            <person name="Dos Santos R.A."/>
            <person name="Damasio A.R."/>
            <person name="Diallinas G."/>
            <person name="Emri T."/>
            <person name="Fekete E."/>
            <person name="Flipphi M."/>
            <person name="Freyberg S."/>
            <person name="Gallo A."/>
            <person name="Gournas C."/>
            <person name="Habgood R."/>
            <person name="Hainaut M."/>
            <person name="Harispe M.L."/>
            <person name="Henrissat B."/>
            <person name="Hilden K.S."/>
            <person name="Hope R."/>
            <person name="Hossain A."/>
            <person name="Karabika E."/>
            <person name="Karaffa L."/>
            <person name="Karanyi Z."/>
            <person name="Krasevec N."/>
            <person name="Kuo A."/>
            <person name="Kusch H."/>
            <person name="LaButti K."/>
            <person name="Lagendijk E.L."/>
            <person name="Lapidus A."/>
            <person name="Levasseur A."/>
            <person name="Lindquist E."/>
            <person name="Lipzen A."/>
            <person name="Logrieco A.F."/>
            <person name="MacCabe A."/>
            <person name="Maekelae M.R."/>
            <person name="Malavazi I."/>
            <person name="Melin P."/>
            <person name="Meyer V."/>
            <person name="Mielnichuk N."/>
            <person name="Miskei M."/>
            <person name="Molnar A.P."/>
            <person name="Mule G."/>
            <person name="Ngan C.Y."/>
            <person name="Orejas M."/>
            <person name="Orosz E."/>
            <person name="Ouedraogo J.P."/>
            <person name="Overkamp K.M."/>
            <person name="Park H.-S."/>
            <person name="Perrone G."/>
            <person name="Piumi F."/>
            <person name="Punt P.J."/>
            <person name="Ram A.F."/>
            <person name="Ramon A."/>
            <person name="Rauscher S."/>
            <person name="Record E."/>
            <person name="Riano-Pachon D.M."/>
            <person name="Robert V."/>
            <person name="Roehrig J."/>
            <person name="Ruller R."/>
            <person name="Salamov A."/>
            <person name="Salih N.S."/>
            <person name="Samson R.A."/>
            <person name="Sandor E."/>
            <person name="Sanguinetti M."/>
            <person name="Schuetze T."/>
            <person name="Sepcic K."/>
            <person name="Shelest E."/>
            <person name="Sherlock G."/>
            <person name="Sophianopoulou V."/>
            <person name="Squina F.M."/>
            <person name="Sun H."/>
            <person name="Susca A."/>
            <person name="Todd R.B."/>
            <person name="Tsang A."/>
            <person name="Unkles S.E."/>
            <person name="van de Wiele N."/>
            <person name="van Rossen-Uffink D."/>
            <person name="Oliveira J.V."/>
            <person name="Vesth T.C."/>
            <person name="Visser J."/>
            <person name="Yu J.-H."/>
            <person name="Zhou M."/>
            <person name="Andersen M.R."/>
            <person name="Archer D.B."/>
            <person name="Baker S.E."/>
            <person name="Benoit I."/>
            <person name="Brakhage A.A."/>
            <person name="Braus G.H."/>
            <person name="Fischer R."/>
            <person name="Frisvad J.C."/>
            <person name="Goldman G.H."/>
            <person name="Houbraken J."/>
            <person name="Oakley B."/>
            <person name="Pocsi I."/>
            <person name="Scazzocchio C."/>
            <person name="Seiboth B."/>
            <person name="vanKuyk P.A."/>
            <person name="Wortman J."/>
            <person name="Dyer P.S."/>
            <person name="Grigoriev I.V."/>
        </authorList>
    </citation>
    <scope>NUCLEOTIDE SEQUENCE [LARGE SCALE GENOMIC DNA]</scope>
    <source>
        <strain evidence="3">CBS 593.65</strain>
    </source>
</reference>
<keyword evidence="1" id="KW-1133">Transmembrane helix</keyword>
<proteinExistence type="predicted"/>
<dbReference type="STRING" id="1036612.A0A1L9SZ72"/>